<sequence>MMEKRTIDPWKWGEHTNSAQAVEVTNVTGTLYCSGQVAIDQNGVPSSADMNSQLKQAIENLEQLITESGYECKNIVRLNVYTTSTQDFFTSCMGVYVPFLEKYGIKQATTLLEVKGLFATLTIELEATVVK</sequence>
<comment type="caution">
    <text evidence="1">The sequence shown here is derived from an EMBL/GenBank/DDBJ whole genome shotgun (WGS) entry which is preliminary data.</text>
</comment>
<keyword evidence="2" id="KW-1185">Reference proteome</keyword>
<dbReference type="SUPFAM" id="SSF55298">
    <property type="entry name" value="YjgF-like"/>
    <property type="match status" value="1"/>
</dbReference>
<dbReference type="CDD" id="cd00448">
    <property type="entry name" value="YjgF_YER057c_UK114_family"/>
    <property type="match status" value="1"/>
</dbReference>
<dbReference type="InterPro" id="IPR006175">
    <property type="entry name" value="YjgF/YER057c/UK114"/>
</dbReference>
<reference evidence="1" key="1">
    <citation type="submission" date="2012-07" db="EMBL/GenBank/DDBJ databases">
        <title>The Genome Sequence of Myroides odoratimimus CCUG 10230.</title>
        <authorList>
            <consortium name="The Broad Institute Genome Sequencing Platform"/>
            <person name="Earl A."/>
            <person name="Ward D."/>
            <person name="Feldgarden M."/>
            <person name="Gevers D."/>
            <person name="Huys G."/>
            <person name="Walker B."/>
            <person name="Young S.K."/>
            <person name="Zeng Q."/>
            <person name="Gargeya S."/>
            <person name="Fitzgerald M."/>
            <person name="Haas B."/>
            <person name="Abouelleil A."/>
            <person name="Alvarado L."/>
            <person name="Arachchi H.M."/>
            <person name="Berlin A.M."/>
            <person name="Chapman S.B."/>
            <person name="Goldberg J."/>
            <person name="Griggs A."/>
            <person name="Gujja S."/>
            <person name="Hansen M."/>
            <person name="Howarth C."/>
            <person name="Imamovic A."/>
            <person name="Larimer J."/>
            <person name="McCowen C."/>
            <person name="Montmayeur A."/>
            <person name="Murphy C."/>
            <person name="Neiman D."/>
            <person name="Pearson M."/>
            <person name="Priest M."/>
            <person name="Roberts A."/>
            <person name="Saif S."/>
            <person name="Shea T."/>
            <person name="Sisk P."/>
            <person name="Sykes S."/>
            <person name="Wortman J."/>
            <person name="Nusbaum C."/>
            <person name="Birren B."/>
        </authorList>
    </citation>
    <scope>NUCLEOTIDE SEQUENCE [LARGE SCALE GENOMIC DNA]</scope>
    <source>
        <strain evidence="1">CCUG 10230</strain>
    </source>
</reference>
<gene>
    <name evidence="1" type="ORF">HMPREF9712_00186</name>
</gene>
<proteinExistence type="predicted"/>
<organism evidence="1 2">
    <name type="scientific">Myroides odoratimimus CCUG 10230</name>
    <dbReference type="NCBI Taxonomy" id="883150"/>
    <lineage>
        <taxon>Bacteria</taxon>
        <taxon>Pseudomonadati</taxon>
        <taxon>Bacteroidota</taxon>
        <taxon>Flavobacteriia</taxon>
        <taxon>Flavobacteriales</taxon>
        <taxon>Flavobacteriaceae</taxon>
        <taxon>Myroides</taxon>
    </lineage>
</organism>
<dbReference type="PANTHER" id="PTHR43857:SF1">
    <property type="entry name" value="YJGH FAMILY PROTEIN"/>
    <property type="match status" value="1"/>
</dbReference>
<dbReference type="Pfam" id="PF01042">
    <property type="entry name" value="Ribonuc_L-PSP"/>
    <property type="match status" value="1"/>
</dbReference>
<accession>A0ABN0EDC6</accession>
<dbReference type="Gene3D" id="3.30.1330.40">
    <property type="entry name" value="RutC-like"/>
    <property type="match status" value="1"/>
</dbReference>
<evidence type="ECO:0000313" key="1">
    <source>
        <dbReference type="EMBL" id="EHO11939.1"/>
    </source>
</evidence>
<protein>
    <submittedName>
        <fullName evidence="1">Uncharacterized protein</fullName>
    </submittedName>
</protein>
<dbReference type="PANTHER" id="PTHR43857">
    <property type="entry name" value="BLR7761 PROTEIN"/>
    <property type="match status" value="1"/>
</dbReference>
<dbReference type="Proteomes" id="UP000005402">
    <property type="component" value="Unassembled WGS sequence"/>
</dbReference>
<dbReference type="InterPro" id="IPR035959">
    <property type="entry name" value="RutC-like_sf"/>
</dbReference>
<dbReference type="EMBL" id="AGEC02000007">
    <property type="protein sequence ID" value="EHO11939.1"/>
    <property type="molecule type" value="Genomic_DNA"/>
</dbReference>
<evidence type="ECO:0000313" key="2">
    <source>
        <dbReference type="Proteomes" id="UP000005402"/>
    </source>
</evidence>
<name>A0ABN0EDC6_9FLAO</name>